<dbReference type="Pfam" id="PF01464">
    <property type="entry name" value="SLT"/>
    <property type="match status" value="1"/>
</dbReference>
<accession>A0A1H9B1Y7</accession>
<reference evidence="4 5" key="1">
    <citation type="submission" date="2016-10" db="EMBL/GenBank/DDBJ databases">
        <authorList>
            <person name="de Groot N.N."/>
        </authorList>
    </citation>
    <scope>NUCLEOTIDE SEQUENCE [LARGE SCALE GENOMIC DNA]</scope>
    <source>
        <strain evidence="4 5">DSM 21035</strain>
    </source>
</reference>
<keyword evidence="2" id="KW-0812">Transmembrane</keyword>
<organism evidence="4 5">
    <name type="scientific">Hyunsoonleella jejuensis</name>
    <dbReference type="NCBI Taxonomy" id="419940"/>
    <lineage>
        <taxon>Bacteria</taxon>
        <taxon>Pseudomonadati</taxon>
        <taxon>Bacteroidota</taxon>
        <taxon>Flavobacteriia</taxon>
        <taxon>Flavobacteriales</taxon>
        <taxon>Flavobacteriaceae</taxon>
    </lineage>
</organism>
<dbReference type="Pfam" id="PF01476">
    <property type="entry name" value="LysM"/>
    <property type="match status" value="2"/>
</dbReference>
<dbReference type="GO" id="GO:0008932">
    <property type="term" value="F:lytic endotransglycosylase activity"/>
    <property type="evidence" value="ECO:0007669"/>
    <property type="project" value="TreeGrafter"/>
</dbReference>
<dbReference type="CDD" id="cd16894">
    <property type="entry name" value="MltD-like"/>
    <property type="match status" value="1"/>
</dbReference>
<evidence type="ECO:0000259" key="3">
    <source>
        <dbReference type="PROSITE" id="PS51782"/>
    </source>
</evidence>
<evidence type="ECO:0000256" key="1">
    <source>
        <dbReference type="ARBA" id="ARBA00007734"/>
    </source>
</evidence>
<evidence type="ECO:0000256" key="2">
    <source>
        <dbReference type="SAM" id="Phobius"/>
    </source>
</evidence>
<dbReference type="SMART" id="SM00257">
    <property type="entry name" value="LysM"/>
    <property type="match status" value="3"/>
</dbReference>
<dbReference type="InterPro" id="IPR018392">
    <property type="entry name" value="LysM"/>
</dbReference>
<dbReference type="CDD" id="cd00118">
    <property type="entry name" value="LysM"/>
    <property type="match status" value="2"/>
</dbReference>
<evidence type="ECO:0000313" key="5">
    <source>
        <dbReference type="Proteomes" id="UP000198999"/>
    </source>
</evidence>
<keyword evidence="5" id="KW-1185">Reference proteome</keyword>
<evidence type="ECO:0000313" key="4">
    <source>
        <dbReference type="EMBL" id="SEP82964.1"/>
    </source>
</evidence>
<dbReference type="InterPro" id="IPR023346">
    <property type="entry name" value="Lysozyme-like_dom_sf"/>
</dbReference>
<dbReference type="SUPFAM" id="SSF53955">
    <property type="entry name" value="Lysozyme-like"/>
    <property type="match status" value="1"/>
</dbReference>
<dbReference type="InterPro" id="IPR008258">
    <property type="entry name" value="Transglycosylase_SLT_dom_1"/>
</dbReference>
<dbReference type="Gene3D" id="3.10.350.10">
    <property type="entry name" value="LysM domain"/>
    <property type="match status" value="2"/>
</dbReference>
<feature type="domain" description="LysM" evidence="3">
    <location>
        <begin position="508"/>
        <end position="552"/>
    </location>
</feature>
<dbReference type="EMBL" id="FOFN01000001">
    <property type="protein sequence ID" value="SEP82964.1"/>
    <property type="molecule type" value="Genomic_DNA"/>
</dbReference>
<protein>
    <submittedName>
        <fullName evidence="4">Membrane-bound lytic murein transglycosylase D</fullName>
    </submittedName>
</protein>
<sequence length="555" mass="63890">MKRPHRFKRYEVFIFVFQLKNTILAIISFTSDELEVMGFRFFIICFLFANGFCLAQEQDSTNVANKTIKDTLVDTKQIVVTPIEAIPLEDSLNIKVLKDDEYLAEIDKKWREELYNNTLFDTIYKSVTEMTFEEVDYPELPTDTLKKRLKELDARTPFNVAYNPSLESVIKSYLKHRRKHLQKLMTMSAFYFPLFEQELDNQNIPLEIKYLAVVESALKPNAKSRVGATGLWQFMFGTGKEYGLDVSSYVDERSDPIKSTTAASKYLAKLYQIFGDWDLALAAYNSGPGNVTKAIRRSGGYKNYWNIRHNLPRETAGYLPAFLANMYIFEYAKEHGFKRYKPELVYFETDTVVVKQMITLDQVSEITGTPVEQLQFLNPSYKLDIIPVVKGENYTLRLPTDVIGVFVNNEEKIYAYAKEELEKREKPLPQFFNANDRIRYRVKSGDYLGKIARIYGVRVSDIKRWNGLRSNDLKIGQRLSIYPRKPVVSKPTVAVNTPKPKPISGEVIIYTVQNGDSLWSISQKFSGVSIQNIKDWNGISGNKLKPGMKLKIGKS</sequence>
<dbReference type="PANTHER" id="PTHR33734">
    <property type="entry name" value="LYSM DOMAIN-CONTAINING GPI-ANCHORED PROTEIN 2"/>
    <property type="match status" value="1"/>
</dbReference>
<name>A0A1H9B1Y7_9FLAO</name>
<dbReference type="SUPFAM" id="SSF54106">
    <property type="entry name" value="LysM domain"/>
    <property type="match status" value="2"/>
</dbReference>
<dbReference type="GO" id="GO:0016020">
    <property type="term" value="C:membrane"/>
    <property type="evidence" value="ECO:0007669"/>
    <property type="project" value="InterPro"/>
</dbReference>
<dbReference type="PROSITE" id="PS51782">
    <property type="entry name" value="LYSM"/>
    <property type="match status" value="2"/>
</dbReference>
<dbReference type="AlphaFoldDB" id="A0A1H9B1Y7"/>
<keyword evidence="2" id="KW-0472">Membrane</keyword>
<dbReference type="PROSITE" id="PS00922">
    <property type="entry name" value="TRANSGLYCOSYLASE"/>
    <property type="match status" value="1"/>
</dbReference>
<proteinExistence type="inferred from homology"/>
<feature type="domain" description="LysM" evidence="3">
    <location>
        <begin position="438"/>
        <end position="481"/>
    </location>
</feature>
<dbReference type="STRING" id="419940.SAMN05421824_0424"/>
<dbReference type="PANTHER" id="PTHR33734:SF22">
    <property type="entry name" value="MEMBRANE-BOUND LYTIC MUREIN TRANSGLYCOSYLASE D"/>
    <property type="match status" value="1"/>
</dbReference>
<dbReference type="InterPro" id="IPR036779">
    <property type="entry name" value="LysM_dom_sf"/>
</dbReference>
<keyword evidence="2" id="KW-1133">Transmembrane helix</keyword>
<feature type="transmembrane region" description="Helical" evidence="2">
    <location>
        <begin position="12"/>
        <end position="31"/>
    </location>
</feature>
<dbReference type="Gene3D" id="1.10.530.10">
    <property type="match status" value="1"/>
</dbReference>
<dbReference type="InterPro" id="IPR000189">
    <property type="entry name" value="Transglyc_AS"/>
</dbReference>
<dbReference type="Proteomes" id="UP000198999">
    <property type="component" value="Unassembled WGS sequence"/>
</dbReference>
<dbReference type="GO" id="GO:0000270">
    <property type="term" value="P:peptidoglycan metabolic process"/>
    <property type="evidence" value="ECO:0007669"/>
    <property type="project" value="InterPro"/>
</dbReference>
<gene>
    <name evidence="4" type="ORF">SAMN05421824_0424</name>
</gene>
<comment type="similarity">
    <text evidence="1">Belongs to the transglycosylase Slt family.</text>
</comment>